<feature type="compositionally biased region" description="Polar residues" evidence="7">
    <location>
        <begin position="428"/>
        <end position="440"/>
    </location>
</feature>
<feature type="compositionally biased region" description="Polar residues" evidence="7">
    <location>
        <begin position="185"/>
        <end position="204"/>
    </location>
</feature>
<comment type="function">
    <text evidence="6">TAFs are components of the transcription factor IID (TFIID) complex that is essential for mediating regulation of RNA polymerase transcription.</text>
</comment>
<feature type="compositionally biased region" description="Basic and acidic residues" evidence="7">
    <location>
        <begin position="166"/>
        <end position="180"/>
    </location>
</feature>
<feature type="compositionally biased region" description="Polar residues" evidence="7">
    <location>
        <begin position="51"/>
        <end position="76"/>
    </location>
</feature>
<evidence type="ECO:0000256" key="6">
    <source>
        <dbReference type="ARBA" id="ARBA00058775"/>
    </source>
</evidence>
<proteinExistence type="inferred from homology"/>
<accession>A0AAQ3KZR4</accession>
<dbReference type="GO" id="GO:0006367">
    <property type="term" value="P:transcription initiation at RNA polymerase II promoter"/>
    <property type="evidence" value="ECO:0007669"/>
    <property type="project" value="TreeGrafter"/>
</dbReference>
<dbReference type="GO" id="GO:0005669">
    <property type="term" value="C:transcription factor TFIID complex"/>
    <property type="evidence" value="ECO:0007669"/>
    <property type="project" value="InterPro"/>
</dbReference>
<feature type="region of interest" description="Disordered" evidence="7">
    <location>
        <begin position="594"/>
        <end position="660"/>
    </location>
</feature>
<feature type="compositionally biased region" description="Polar residues" evidence="7">
    <location>
        <begin position="214"/>
        <end position="238"/>
    </location>
</feature>
<feature type="compositionally biased region" description="Low complexity" evidence="7">
    <location>
        <begin position="319"/>
        <end position="336"/>
    </location>
</feature>
<dbReference type="InterPro" id="IPR022003">
    <property type="entry name" value="RST"/>
</dbReference>
<feature type="compositionally biased region" description="Polar residues" evidence="7">
    <location>
        <begin position="348"/>
        <end position="374"/>
    </location>
</feature>
<dbReference type="PROSITE" id="PS51879">
    <property type="entry name" value="RST"/>
    <property type="match status" value="1"/>
</dbReference>
<dbReference type="Pfam" id="PF05236">
    <property type="entry name" value="TAF4"/>
    <property type="match status" value="1"/>
</dbReference>
<reference evidence="9 10" key="1">
    <citation type="submission" date="2023-10" db="EMBL/GenBank/DDBJ databases">
        <title>Chromosome-scale genome assembly provides insights into flower coloration mechanisms of Canna indica.</title>
        <authorList>
            <person name="Li C."/>
        </authorList>
    </citation>
    <scope>NUCLEOTIDE SEQUENCE [LARGE SCALE GENOMIC DNA]</scope>
    <source>
        <tissue evidence="9">Flower</tissue>
    </source>
</reference>
<feature type="region of interest" description="Disordered" evidence="7">
    <location>
        <begin position="163"/>
        <end position="238"/>
    </location>
</feature>
<keyword evidence="4" id="KW-0804">Transcription</keyword>
<feature type="compositionally biased region" description="Polar residues" evidence="7">
    <location>
        <begin position="309"/>
        <end position="318"/>
    </location>
</feature>
<dbReference type="Proteomes" id="UP001327560">
    <property type="component" value="Chromosome 8"/>
</dbReference>
<evidence type="ECO:0000256" key="5">
    <source>
        <dbReference type="ARBA" id="ARBA00023242"/>
    </source>
</evidence>
<dbReference type="Gene3D" id="1.10.20.10">
    <property type="entry name" value="Histone, subunit A"/>
    <property type="match status" value="1"/>
</dbReference>
<evidence type="ECO:0000256" key="4">
    <source>
        <dbReference type="ARBA" id="ARBA00023163"/>
    </source>
</evidence>
<feature type="compositionally biased region" description="Low complexity" evidence="7">
    <location>
        <begin position="441"/>
        <end position="451"/>
    </location>
</feature>
<evidence type="ECO:0000313" key="9">
    <source>
        <dbReference type="EMBL" id="WOL17649.1"/>
    </source>
</evidence>
<dbReference type="Pfam" id="PF12174">
    <property type="entry name" value="RST"/>
    <property type="match status" value="1"/>
</dbReference>
<dbReference type="GO" id="GO:0016251">
    <property type="term" value="F:RNA polymerase II general transcription initiation factor activity"/>
    <property type="evidence" value="ECO:0007669"/>
    <property type="project" value="TreeGrafter"/>
</dbReference>
<feature type="region of interest" description="Disordered" evidence="7">
    <location>
        <begin position="428"/>
        <end position="573"/>
    </location>
</feature>
<evidence type="ECO:0000259" key="8">
    <source>
        <dbReference type="PROSITE" id="PS51879"/>
    </source>
</evidence>
<evidence type="ECO:0000256" key="1">
    <source>
        <dbReference type="ARBA" id="ARBA00004123"/>
    </source>
</evidence>
<feature type="compositionally biased region" description="Low complexity" evidence="7">
    <location>
        <begin position="458"/>
        <end position="473"/>
    </location>
</feature>
<feature type="region of interest" description="Disordered" evidence="7">
    <location>
        <begin position="28"/>
        <end position="137"/>
    </location>
</feature>
<organism evidence="9 10">
    <name type="scientific">Canna indica</name>
    <name type="common">Indian-shot</name>
    <dbReference type="NCBI Taxonomy" id="4628"/>
    <lineage>
        <taxon>Eukaryota</taxon>
        <taxon>Viridiplantae</taxon>
        <taxon>Streptophyta</taxon>
        <taxon>Embryophyta</taxon>
        <taxon>Tracheophyta</taxon>
        <taxon>Spermatophyta</taxon>
        <taxon>Magnoliopsida</taxon>
        <taxon>Liliopsida</taxon>
        <taxon>Zingiberales</taxon>
        <taxon>Cannaceae</taxon>
        <taxon>Canna</taxon>
    </lineage>
</organism>
<feature type="region of interest" description="Disordered" evidence="7">
    <location>
        <begin position="791"/>
        <end position="841"/>
    </location>
</feature>
<dbReference type="AlphaFoldDB" id="A0AAQ3KZR4"/>
<feature type="region of interest" description="Disordered" evidence="7">
    <location>
        <begin position="871"/>
        <end position="936"/>
    </location>
</feature>
<feature type="compositionally biased region" description="Polar residues" evidence="7">
    <location>
        <begin position="649"/>
        <end position="660"/>
    </location>
</feature>
<feature type="region of interest" description="Disordered" evidence="7">
    <location>
        <begin position="305"/>
        <end position="407"/>
    </location>
</feature>
<dbReference type="InterPro" id="IPR045144">
    <property type="entry name" value="TAF4"/>
</dbReference>
<feature type="compositionally biased region" description="Basic and acidic residues" evidence="7">
    <location>
        <begin position="901"/>
        <end position="912"/>
    </location>
</feature>
<dbReference type="GO" id="GO:0046982">
    <property type="term" value="F:protein heterodimerization activity"/>
    <property type="evidence" value="ECO:0007669"/>
    <property type="project" value="InterPro"/>
</dbReference>
<keyword evidence="5" id="KW-0539">Nucleus</keyword>
<dbReference type="EMBL" id="CP136897">
    <property type="protein sequence ID" value="WOL17649.1"/>
    <property type="molecule type" value="Genomic_DNA"/>
</dbReference>
<evidence type="ECO:0000256" key="7">
    <source>
        <dbReference type="SAM" id="MobiDB-lite"/>
    </source>
</evidence>
<gene>
    <name evidence="9" type="ORF">Cni_G26442</name>
</gene>
<feature type="compositionally biased region" description="Basic and acidic residues" evidence="7">
    <location>
        <begin position="821"/>
        <end position="841"/>
    </location>
</feature>
<dbReference type="CDD" id="cd08045">
    <property type="entry name" value="HFD_TAF4"/>
    <property type="match status" value="1"/>
</dbReference>
<feature type="compositionally biased region" description="Basic and acidic residues" evidence="7">
    <location>
        <begin position="389"/>
        <end position="401"/>
    </location>
</feature>
<feature type="compositionally biased region" description="Polar residues" evidence="7">
    <location>
        <begin position="105"/>
        <end position="137"/>
    </location>
</feature>
<evidence type="ECO:0000313" key="10">
    <source>
        <dbReference type="Proteomes" id="UP001327560"/>
    </source>
</evidence>
<dbReference type="InterPro" id="IPR009072">
    <property type="entry name" value="Histone-fold"/>
</dbReference>
<feature type="compositionally biased region" description="Polar residues" evidence="7">
    <location>
        <begin position="883"/>
        <end position="899"/>
    </location>
</feature>
<sequence>MDPSIMKLLEEDEDESMHSGADVEALSAALNRDIGGDPAAISHPSVPKTGLSMQGSSSASEQVLGQWKTSSNVENDQQIQQIEQKQPFQSSEQLSSGGELIQPGSVAQPQGKQFNTQSEQEQLAFQQDSNNPQQLSETNSLQFVEKEQIKKSEESTILALGTDTTEGSKQEMAQHSDNQQHHNVKQSNSQQISSANLANMATQHSESHQKHTVDQSNSQQTSTPDQSNMATRRTKSASSIPFHMLIPILRPHLDKDRSMQLQAIFTKLRNNEVSKEDFLRVIRNIVGDQMLRQAAQKVQMQQLQSQAARNVQPNANPFSSQLQTSSPQLSSSGIQQVTRPQTFPAHHSVQSAQNPKVIGSSSGQPYVPSSTFQLRPNAGLTVPENSTLKSREVETRSDVKGSHSVQNYAISMNKSNPERDGPMVSLQTVNKQQHHTQLPQSSFSMSGNSSSYNTHAFPRPSMSSSSSLRPPSLDTHTRQVSHAQGLGSTQVRPNQSTNIMNMPTFEQNSANETKRQQISSLTSHSSSQQNAVPWQLSTNKEKKSSGLQSTSYVKQEVVDQPSEPPNKSHFASSQNTSFVSAHYNQGNSVLGSSSMIGTSQVSGPISSQADQSGQVSSATPSLTGATTKTPSKKPTAGQKKPIEAIGSSPPMSSKKQKTSGNFLEQSIEQLNDVTAVSGVNLREEEEQLLSGMKEESRASEATRRVVQEEEERLILQKATLQKKLSDIMSKCGLKNIGGDVERCLSMCVEERLKGLISYLIRLSKQRVDTEKSRHRFVITSDVRRQILSMNQKAKEDWDKKQTEESEKHRKVNEADGNTGVDTEKDKEEGRSKTVKVNKEEDDKLRTTAANVAARAAVGGDDMLSKWQLMAEQARQKREGHDGPSSSQLGKTASSKSSLGRASKEKQESEKKGSAMSASGGARRFGRNNAQLHPKVARNISLKDVIAALSREPQMSKSPLIYRLYERLPGDSSV</sequence>
<feature type="compositionally biased region" description="Low complexity" evidence="7">
    <location>
        <begin position="77"/>
        <end position="89"/>
    </location>
</feature>
<dbReference type="InterPro" id="IPR007900">
    <property type="entry name" value="TAF4_C"/>
</dbReference>
<feature type="compositionally biased region" description="Polar residues" evidence="7">
    <location>
        <begin position="594"/>
        <end position="622"/>
    </location>
</feature>
<comment type="subcellular location">
    <subcellularLocation>
        <location evidence="1">Nucleus</location>
    </subcellularLocation>
</comment>
<feature type="compositionally biased region" description="Low complexity" evidence="7">
    <location>
        <begin position="516"/>
        <end position="529"/>
    </location>
</feature>
<evidence type="ECO:0000256" key="2">
    <source>
        <dbReference type="ARBA" id="ARBA00006178"/>
    </source>
</evidence>
<dbReference type="FunFam" id="1.10.20.10:FF:000015">
    <property type="entry name" value="Transcription initiation factor TFIID subunit 4B"/>
    <property type="match status" value="1"/>
</dbReference>
<dbReference type="PANTHER" id="PTHR15138">
    <property type="entry name" value="TRANSCRIPTION INITIATION FACTOR TFIID SUBUNIT 4"/>
    <property type="match status" value="1"/>
</dbReference>
<keyword evidence="10" id="KW-1185">Reference proteome</keyword>
<comment type="similarity">
    <text evidence="2">Belongs to the TAF4 family.</text>
</comment>
<feature type="compositionally biased region" description="Basic and acidic residues" evidence="7">
    <location>
        <begin position="792"/>
        <end position="813"/>
    </location>
</feature>
<dbReference type="GO" id="GO:0003677">
    <property type="term" value="F:DNA binding"/>
    <property type="evidence" value="ECO:0007669"/>
    <property type="project" value="TreeGrafter"/>
</dbReference>
<evidence type="ECO:0000256" key="3">
    <source>
        <dbReference type="ARBA" id="ARBA00023015"/>
    </source>
</evidence>
<keyword evidence="3" id="KW-0805">Transcription regulation</keyword>
<protein>
    <submittedName>
        <fullName evidence="9">Transcription initiation factor TFIID subunit 4b-like isoform X2</fullName>
    </submittedName>
</protein>
<feature type="compositionally biased region" description="Low complexity" evidence="7">
    <location>
        <begin position="623"/>
        <end position="637"/>
    </location>
</feature>
<feature type="domain" description="RST" evidence="8">
    <location>
        <begin position="233"/>
        <end position="304"/>
    </location>
</feature>
<name>A0AAQ3KZR4_9LILI</name>
<dbReference type="PANTHER" id="PTHR15138:SF14">
    <property type="entry name" value="TRANSCRIPTION INITIATION FACTOR TFIID SUBUNIT 4"/>
    <property type="match status" value="1"/>
</dbReference>
<feature type="compositionally biased region" description="Polar residues" evidence="7">
    <location>
        <begin position="478"/>
        <end position="511"/>
    </location>
</feature>